<sequence>FFEESTRSPLSPFPFQDTTFETVTAGRKYMRHVAYPVPSAPLSYSSDKPR</sequence>
<dbReference type="Proteomes" id="UP000053841">
    <property type="component" value="Unassembled WGS sequence"/>
</dbReference>
<dbReference type="EMBL" id="KI964960">
    <property type="protein sequence ID" value="EUC27291.1"/>
    <property type="molecule type" value="Genomic_DNA"/>
</dbReference>
<dbReference type="GeneID" id="19144400"/>
<dbReference type="AlphaFoldDB" id="W6Y884"/>
<evidence type="ECO:0000313" key="2">
    <source>
        <dbReference type="Proteomes" id="UP000053841"/>
    </source>
</evidence>
<feature type="non-terminal residue" evidence="1">
    <location>
        <position position="1"/>
    </location>
</feature>
<dbReference type="RefSeq" id="XP_007718408.1">
    <property type="nucleotide sequence ID" value="XM_007720218.1"/>
</dbReference>
<keyword evidence="2" id="KW-1185">Reference proteome</keyword>
<reference evidence="1 2" key="1">
    <citation type="journal article" date="2013" name="PLoS Genet.">
        <title>Comparative genome structure, secondary metabolite, and effector coding capacity across Cochliobolus pathogens.</title>
        <authorList>
            <person name="Condon B.J."/>
            <person name="Leng Y."/>
            <person name="Wu D."/>
            <person name="Bushley K.E."/>
            <person name="Ohm R.A."/>
            <person name="Otillar R."/>
            <person name="Martin J."/>
            <person name="Schackwitz W."/>
            <person name="Grimwood J."/>
            <person name="MohdZainudin N."/>
            <person name="Xue C."/>
            <person name="Wang R."/>
            <person name="Manning V.A."/>
            <person name="Dhillon B."/>
            <person name="Tu Z.J."/>
            <person name="Steffenson B.J."/>
            <person name="Salamov A."/>
            <person name="Sun H."/>
            <person name="Lowry S."/>
            <person name="LaButti K."/>
            <person name="Han J."/>
            <person name="Copeland A."/>
            <person name="Lindquist E."/>
            <person name="Barry K."/>
            <person name="Schmutz J."/>
            <person name="Baker S.E."/>
            <person name="Ciuffetti L.M."/>
            <person name="Grigoriev I.V."/>
            <person name="Zhong S."/>
            <person name="Turgeon B.G."/>
        </authorList>
    </citation>
    <scope>NUCLEOTIDE SEQUENCE [LARGE SCALE GENOMIC DNA]</scope>
    <source>
        <strain evidence="1 2">26-R-13</strain>
    </source>
</reference>
<protein>
    <submittedName>
        <fullName evidence="1">Uncharacterized protein</fullName>
    </submittedName>
</protein>
<gene>
    <name evidence="1" type="ORF">COCCADRAFT_112105</name>
</gene>
<evidence type="ECO:0000313" key="1">
    <source>
        <dbReference type="EMBL" id="EUC27291.1"/>
    </source>
</evidence>
<accession>W6Y884</accession>
<organism evidence="1 2">
    <name type="scientific">Cochliobolus carbonum (strain 26-R-13)</name>
    <name type="common">Maize leaf spot fungus</name>
    <name type="synonym">Bipolaris zeicola</name>
    <dbReference type="NCBI Taxonomy" id="930089"/>
    <lineage>
        <taxon>Eukaryota</taxon>
        <taxon>Fungi</taxon>
        <taxon>Dikarya</taxon>
        <taxon>Ascomycota</taxon>
        <taxon>Pezizomycotina</taxon>
        <taxon>Dothideomycetes</taxon>
        <taxon>Pleosporomycetidae</taxon>
        <taxon>Pleosporales</taxon>
        <taxon>Pleosporineae</taxon>
        <taxon>Pleosporaceae</taxon>
        <taxon>Bipolaris</taxon>
    </lineage>
</organism>
<name>W6Y884_COCC2</name>
<proteinExistence type="predicted"/>
<dbReference type="KEGG" id="bze:COCCADRAFT_112105"/>
<dbReference type="HOGENOM" id="CLU_3129660_0_0_1"/>